<keyword evidence="10" id="KW-1185">Reference proteome</keyword>
<keyword evidence="5 7" id="KW-1133">Transmembrane helix</keyword>
<evidence type="ECO:0000313" key="10">
    <source>
        <dbReference type="Proteomes" id="UP000290649"/>
    </source>
</evidence>
<dbReference type="RefSeq" id="WP_129078064.1">
    <property type="nucleotide sequence ID" value="NZ_QOUX01000032.1"/>
</dbReference>
<dbReference type="CDD" id="cd06261">
    <property type="entry name" value="TM_PBP2"/>
    <property type="match status" value="1"/>
</dbReference>
<dbReference type="PANTHER" id="PTHR43744">
    <property type="entry name" value="ABC TRANSPORTER PERMEASE PROTEIN MG189-RELATED-RELATED"/>
    <property type="match status" value="1"/>
</dbReference>
<feature type="transmembrane region" description="Helical" evidence="7">
    <location>
        <begin position="63"/>
        <end position="92"/>
    </location>
</feature>
<dbReference type="Pfam" id="PF00528">
    <property type="entry name" value="BPD_transp_1"/>
    <property type="match status" value="1"/>
</dbReference>
<dbReference type="PANTHER" id="PTHR43744:SF8">
    <property type="entry name" value="SN-GLYCEROL-3-PHOSPHATE TRANSPORT SYSTEM PERMEASE PROTEIN UGPE"/>
    <property type="match status" value="1"/>
</dbReference>
<dbReference type="AlphaFoldDB" id="A0A4Q0VUW6"/>
<keyword evidence="3" id="KW-1003">Cell membrane</keyword>
<name>A0A4Q0VUW6_9BACI</name>
<dbReference type="InterPro" id="IPR000515">
    <property type="entry name" value="MetI-like"/>
</dbReference>
<dbReference type="GO" id="GO:0005886">
    <property type="term" value="C:plasma membrane"/>
    <property type="evidence" value="ECO:0007669"/>
    <property type="project" value="UniProtKB-SubCell"/>
</dbReference>
<evidence type="ECO:0000256" key="4">
    <source>
        <dbReference type="ARBA" id="ARBA00022692"/>
    </source>
</evidence>
<comment type="similarity">
    <text evidence="7">Belongs to the binding-protein-dependent transport system permease family.</text>
</comment>
<evidence type="ECO:0000256" key="7">
    <source>
        <dbReference type="RuleBase" id="RU363032"/>
    </source>
</evidence>
<evidence type="ECO:0000259" key="8">
    <source>
        <dbReference type="PROSITE" id="PS50928"/>
    </source>
</evidence>
<evidence type="ECO:0000256" key="1">
    <source>
        <dbReference type="ARBA" id="ARBA00004651"/>
    </source>
</evidence>
<reference evidence="9 10" key="1">
    <citation type="journal article" date="2019" name="Int. J. Syst. Evol. Microbiol.">
        <title>Anaerobacillus alkaliphilus sp. nov., a novel alkaliphilic and moderately halophilic bacterium.</title>
        <authorList>
            <person name="Borsodi A.K."/>
            <person name="Aszalos J.M."/>
            <person name="Bihari P."/>
            <person name="Nagy I."/>
            <person name="Schumann P."/>
            <person name="Sproer C."/>
            <person name="Kovacs A.L."/>
            <person name="Boka K."/>
            <person name="Dobosy P."/>
            <person name="Ovari M."/>
            <person name="Szili-Kovacs T."/>
            <person name="Toth E."/>
        </authorList>
    </citation>
    <scope>NUCLEOTIDE SEQUENCE [LARGE SCALE GENOMIC DNA]</scope>
    <source>
        <strain evidence="9 10">B16-10</strain>
    </source>
</reference>
<feature type="transmembrane region" description="Helical" evidence="7">
    <location>
        <begin position="127"/>
        <end position="149"/>
    </location>
</feature>
<evidence type="ECO:0000313" key="9">
    <source>
        <dbReference type="EMBL" id="RXJ01765.1"/>
    </source>
</evidence>
<dbReference type="EMBL" id="QOUX01000032">
    <property type="protein sequence ID" value="RXJ01765.1"/>
    <property type="molecule type" value="Genomic_DNA"/>
</dbReference>
<feature type="domain" description="ABC transmembrane type-1" evidence="8">
    <location>
        <begin position="64"/>
        <end position="254"/>
    </location>
</feature>
<evidence type="ECO:0000256" key="5">
    <source>
        <dbReference type="ARBA" id="ARBA00022989"/>
    </source>
</evidence>
<evidence type="ECO:0000256" key="6">
    <source>
        <dbReference type="ARBA" id="ARBA00023136"/>
    </source>
</evidence>
<dbReference type="InterPro" id="IPR035906">
    <property type="entry name" value="MetI-like_sf"/>
</dbReference>
<comment type="caution">
    <text evidence="9">The sequence shown here is derived from an EMBL/GenBank/DDBJ whole genome shotgun (WGS) entry which is preliminary data.</text>
</comment>
<keyword evidence="4 7" id="KW-0812">Transmembrane</keyword>
<feature type="transmembrane region" description="Helical" evidence="7">
    <location>
        <begin position="174"/>
        <end position="196"/>
    </location>
</feature>
<evidence type="ECO:0000256" key="2">
    <source>
        <dbReference type="ARBA" id="ARBA00022448"/>
    </source>
</evidence>
<dbReference type="OrthoDB" id="9771544at2"/>
<keyword evidence="6 7" id="KW-0472">Membrane</keyword>
<gene>
    <name evidence="9" type="ORF">DS745_09825</name>
</gene>
<comment type="subcellular location">
    <subcellularLocation>
        <location evidence="1 7">Cell membrane</location>
        <topology evidence="1 7">Multi-pass membrane protein</topology>
    </subcellularLocation>
</comment>
<keyword evidence="2 7" id="KW-0813">Transport</keyword>
<dbReference type="PROSITE" id="PS50928">
    <property type="entry name" value="ABC_TM1"/>
    <property type="match status" value="1"/>
</dbReference>
<feature type="transmembrane region" description="Helical" evidence="7">
    <location>
        <begin position="99"/>
        <end position="121"/>
    </location>
</feature>
<dbReference type="Proteomes" id="UP000290649">
    <property type="component" value="Unassembled WGS sequence"/>
</dbReference>
<dbReference type="GO" id="GO:0055085">
    <property type="term" value="P:transmembrane transport"/>
    <property type="evidence" value="ECO:0007669"/>
    <property type="project" value="InterPro"/>
</dbReference>
<evidence type="ECO:0000256" key="3">
    <source>
        <dbReference type="ARBA" id="ARBA00022475"/>
    </source>
</evidence>
<dbReference type="SUPFAM" id="SSF161098">
    <property type="entry name" value="MetI-like"/>
    <property type="match status" value="1"/>
</dbReference>
<organism evidence="9 10">
    <name type="scientific">Anaerobacillus alkaliphilus</name>
    <dbReference type="NCBI Taxonomy" id="1548597"/>
    <lineage>
        <taxon>Bacteria</taxon>
        <taxon>Bacillati</taxon>
        <taxon>Bacillota</taxon>
        <taxon>Bacilli</taxon>
        <taxon>Bacillales</taxon>
        <taxon>Bacillaceae</taxon>
        <taxon>Anaerobacillus</taxon>
    </lineage>
</organism>
<dbReference type="Gene3D" id="1.10.3720.10">
    <property type="entry name" value="MetI-like"/>
    <property type="match status" value="1"/>
</dbReference>
<protein>
    <submittedName>
        <fullName evidence="9">Carbohydrate ABC transporter permease</fullName>
    </submittedName>
</protein>
<sequence>MIKKLITYVLLVTGAVIIFFPVLFALLASFLTPSQISRGQYMPTSLNFESYLKVFQDVPLLKFLINSFIVSTSVTIGQLIICSLAAFAIVFVPFRGRNFFFFLFISTMLIPWEAAMIPNFITIINLGWINSYLALIVPFLTTAFGIFLLRQHFMTIPKELYESAQIDGCSRFRFLWSFAIPLSKPMLSALSIYAFLTTWNMYLWPLLVTSNNDARTVQIGIRMMISQEAATSWNTIMAGVIIILLPTLLLLFLGIKQLRRGLMSGALKG</sequence>
<feature type="transmembrane region" description="Helical" evidence="7">
    <location>
        <begin position="233"/>
        <end position="255"/>
    </location>
</feature>
<accession>A0A4Q0VUW6</accession>
<proteinExistence type="inferred from homology"/>